<dbReference type="AlphaFoldDB" id="A0A250X251"/>
<comment type="caution">
    <text evidence="1">The sequence shown here is derived from an EMBL/GenBank/DDBJ whole genome shotgun (WGS) entry which is preliminary data.</text>
</comment>
<reference evidence="1 2" key="1">
    <citation type="submission" date="2017-08" db="EMBL/GenBank/DDBJ databases">
        <title>Acidophilic green algal genome provides insights into adaptation to an acidic environment.</title>
        <authorList>
            <person name="Hirooka S."/>
            <person name="Hirose Y."/>
            <person name="Kanesaki Y."/>
            <person name="Higuchi S."/>
            <person name="Fujiwara T."/>
            <person name="Onuma R."/>
            <person name="Era A."/>
            <person name="Ohbayashi R."/>
            <person name="Uzuka A."/>
            <person name="Nozaki H."/>
            <person name="Yoshikawa H."/>
            <person name="Miyagishima S.Y."/>
        </authorList>
    </citation>
    <scope>NUCLEOTIDE SEQUENCE [LARGE SCALE GENOMIC DNA]</scope>
    <source>
        <strain evidence="1 2">NIES-2499</strain>
    </source>
</reference>
<evidence type="ECO:0000313" key="2">
    <source>
        <dbReference type="Proteomes" id="UP000232323"/>
    </source>
</evidence>
<keyword evidence="2" id="KW-1185">Reference proteome</keyword>
<dbReference type="EMBL" id="BEGY01000022">
    <property type="protein sequence ID" value="GAX77157.1"/>
    <property type="molecule type" value="Genomic_DNA"/>
</dbReference>
<proteinExistence type="predicted"/>
<sequence>MAVESTSAPEHAERDAAPLPKGLSAQEVCDEYFKSCNEKDSERWLSCLHLDKRALATSKRPGPFDVCQWDLGRARVEKYMACYVFKRQVGEQKLKDSEPVIVLEYQPVYGPVPGYIEGTDLGAPIHITVQKEGGASKGEWRVMSGAF</sequence>
<protein>
    <submittedName>
        <fullName evidence="1">Uncharacterized protein</fullName>
    </submittedName>
</protein>
<evidence type="ECO:0000313" key="1">
    <source>
        <dbReference type="EMBL" id="GAX77157.1"/>
    </source>
</evidence>
<name>A0A250X251_9CHLO</name>
<dbReference type="Proteomes" id="UP000232323">
    <property type="component" value="Unassembled WGS sequence"/>
</dbReference>
<accession>A0A250X251</accession>
<organism evidence="1 2">
    <name type="scientific">Chlamydomonas eustigma</name>
    <dbReference type="NCBI Taxonomy" id="1157962"/>
    <lineage>
        <taxon>Eukaryota</taxon>
        <taxon>Viridiplantae</taxon>
        <taxon>Chlorophyta</taxon>
        <taxon>core chlorophytes</taxon>
        <taxon>Chlorophyceae</taxon>
        <taxon>CS clade</taxon>
        <taxon>Chlamydomonadales</taxon>
        <taxon>Chlamydomonadaceae</taxon>
        <taxon>Chlamydomonas</taxon>
    </lineage>
</organism>
<gene>
    <name evidence="1" type="ORF">CEUSTIGMA_g4602.t1</name>
</gene>